<organism evidence="1 2">
    <name type="scientific">Euzebya pacifica</name>
    <dbReference type="NCBI Taxonomy" id="1608957"/>
    <lineage>
        <taxon>Bacteria</taxon>
        <taxon>Bacillati</taxon>
        <taxon>Actinomycetota</taxon>
        <taxon>Nitriliruptoria</taxon>
        <taxon>Euzebyales</taxon>
    </lineage>
</organism>
<dbReference type="AlphaFoldDB" id="A0A346Y5W8"/>
<geneLocation type="plasmid" evidence="2">
    <name>pedy32-46i</name>
</geneLocation>
<protein>
    <recommendedName>
        <fullName evidence="3">DUF559 domain-containing protein</fullName>
    </recommendedName>
</protein>
<gene>
    <name evidence="1" type="ORF">DVS28_b0095</name>
</gene>
<dbReference type="KEGG" id="euz:DVS28_b0095"/>
<dbReference type="EMBL" id="CP031166">
    <property type="protein sequence ID" value="AXV09865.1"/>
    <property type="molecule type" value="Genomic_DNA"/>
</dbReference>
<proteinExistence type="predicted"/>
<keyword evidence="2" id="KW-1185">Reference proteome</keyword>
<evidence type="ECO:0000313" key="2">
    <source>
        <dbReference type="Proteomes" id="UP000264006"/>
    </source>
</evidence>
<reference evidence="1 2" key="1">
    <citation type="submission" date="2018-09" db="EMBL/GenBank/DDBJ databases">
        <title>Complete genome sequence of Euzebya sp. DY32-46 isolated from seawater of Pacific Ocean.</title>
        <authorList>
            <person name="Xu L."/>
            <person name="Wu Y.-H."/>
            <person name="Xu X.-W."/>
        </authorList>
    </citation>
    <scope>NUCLEOTIDE SEQUENCE [LARGE SCALE GENOMIC DNA]</scope>
    <source>
        <strain evidence="1 2">DY32-46</strain>
        <plasmid evidence="2">pedy32-46i</plasmid>
    </source>
</reference>
<accession>A0A346Y5W8</accession>
<evidence type="ECO:0000313" key="1">
    <source>
        <dbReference type="EMBL" id="AXV09865.1"/>
    </source>
</evidence>
<evidence type="ECO:0008006" key="3">
    <source>
        <dbReference type="Google" id="ProtNLM"/>
    </source>
</evidence>
<name>A0A346Y5W8_9ACTN</name>
<dbReference type="Proteomes" id="UP000264006">
    <property type="component" value="Plasmid pEDY32-46I"/>
</dbReference>
<keyword evidence="1" id="KW-0614">Plasmid</keyword>
<sequence>MARADAKKRNLLRAKGYKVIEIRHDDQEVGVATLSGARA</sequence>